<feature type="compositionally biased region" description="Basic and acidic residues" evidence="1">
    <location>
        <begin position="1"/>
        <end position="12"/>
    </location>
</feature>
<dbReference type="OrthoDB" id="1749738at2759"/>
<feature type="compositionally biased region" description="Polar residues" evidence="1">
    <location>
        <begin position="30"/>
        <end position="48"/>
    </location>
</feature>
<comment type="caution">
    <text evidence="2">The sequence shown here is derived from an EMBL/GenBank/DDBJ whole genome shotgun (WGS) entry which is preliminary data.</text>
</comment>
<evidence type="ECO:0000313" key="2">
    <source>
        <dbReference type="EMBL" id="CAA0822892.1"/>
    </source>
</evidence>
<dbReference type="PANTHER" id="PTHR34835">
    <property type="entry name" value="OS07G0283600 PROTEIN-RELATED"/>
    <property type="match status" value="1"/>
</dbReference>
<evidence type="ECO:0000256" key="1">
    <source>
        <dbReference type="SAM" id="MobiDB-lite"/>
    </source>
</evidence>
<reference evidence="2" key="1">
    <citation type="submission" date="2019-12" db="EMBL/GenBank/DDBJ databases">
        <authorList>
            <person name="Scholes J."/>
        </authorList>
    </citation>
    <scope>NUCLEOTIDE SEQUENCE</scope>
</reference>
<feature type="compositionally biased region" description="Basic and acidic residues" evidence="1">
    <location>
        <begin position="49"/>
        <end position="63"/>
    </location>
</feature>
<dbReference type="Proteomes" id="UP001153555">
    <property type="component" value="Unassembled WGS sequence"/>
</dbReference>
<proteinExistence type="predicted"/>
<feature type="region of interest" description="Disordered" evidence="1">
    <location>
        <begin position="1"/>
        <end position="90"/>
    </location>
</feature>
<name>A0A9N7MZF8_STRHE</name>
<evidence type="ECO:0000313" key="3">
    <source>
        <dbReference type="Proteomes" id="UP001153555"/>
    </source>
</evidence>
<dbReference type="EMBL" id="CACSLK010024344">
    <property type="protein sequence ID" value="CAA0822892.1"/>
    <property type="molecule type" value="Genomic_DNA"/>
</dbReference>
<protein>
    <submittedName>
        <fullName evidence="2">Uncharacterized protein</fullName>
    </submittedName>
</protein>
<gene>
    <name evidence="2" type="ORF">SHERM_20153</name>
</gene>
<sequence>MGNSPRKSDKNNGEVGITDRPPGVFKATRRSTSLALLQQSGASPNSENAHQDAPCKRHSDDPGRGIARVKRTKVGPPKLSQPDSDDFIDDVPRHGLMKITKAKHDKGKYEISDDDTFDKYIDNYVADDVGVGSDMDDGKFLSVNPRSSASIFVKAISDMSDVKKLAIREMGLGCLLELGITSTPSKMGFWLVENFNYMDRKLQLYDGEKVHIKEDDVYVAFGLPRGKIEIKNKKKRVTSRLLDDWIELFNVKCSTNITASKVLDKMKESADADDWFKRHFIVLMVSCLFESCPNGMANFRLVHMLEDLSTVANMNWCSYMIRCLVDSKRSWEANGKRKYTGPLLFLTVS</sequence>
<dbReference type="AlphaFoldDB" id="A0A9N7MZF8"/>
<dbReference type="PANTHER" id="PTHR34835:SF90">
    <property type="entry name" value="AMINOTRANSFERASE-LIKE PLANT MOBILE DOMAIN-CONTAINING PROTEIN"/>
    <property type="match status" value="1"/>
</dbReference>
<keyword evidence="3" id="KW-1185">Reference proteome</keyword>
<accession>A0A9N7MZF8</accession>
<organism evidence="2 3">
    <name type="scientific">Striga hermonthica</name>
    <name type="common">Purple witchweed</name>
    <name type="synonym">Buchnera hermonthica</name>
    <dbReference type="NCBI Taxonomy" id="68872"/>
    <lineage>
        <taxon>Eukaryota</taxon>
        <taxon>Viridiplantae</taxon>
        <taxon>Streptophyta</taxon>
        <taxon>Embryophyta</taxon>
        <taxon>Tracheophyta</taxon>
        <taxon>Spermatophyta</taxon>
        <taxon>Magnoliopsida</taxon>
        <taxon>eudicotyledons</taxon>
        <taxon>Gunneridae</taxon>
        <taxon>Pentapetalae</taxon>
        <taxon>asterids</taxon>
        <taxon>lamiids</taxon>
        <taxon>Lamiales</taxon>
        <taxon>Orobanchaceae</taxon>
        <taxon>Buchnereae</taxon>
        <taxon>Striga</taxon>
    </lineage>
</organism>